<proteinExistence type="predicted"/>
<name>A0A6G0TLY0_APHGL</name>
<gene>
    <name evidence="2" type="ORF">AGLY_008007</name>
</gene>
<dbReference type="Proteomes" id="UP000475862">
    <property type="component" value="Unassembled WGS sequence"/>
</dbReference>
<keyword evidence="1" id="KW-0472">Membrane</keyword>
<reference evidence="2 3" key="1">
    <citation type="submission" date="2019-08" db="EMBL/GenBank/DDBJ databases">
        <title>The genome of the soybean aphid Biotype 1, its phylome, world population structure and adaptation to the North American continent.</title>
        <authorList>
            <person name="Giordano R."/>
            <person name="Donthu R.K."/>
            <person name="Hernandez A.G."/>
            <person name="Wright C.L."/>
            <person name="Zimin A.V."/>
        </authorList>
    </citation>
    <scope>NUCLEOTIDE SEQUENCE [LARGE SCALE GENOMIC DNA]</scope>
    <source>
        <tissue evidence="2">Whole aphids</tissue>
    </source>
</reference>
<sequence length="177" mass="20990">MGQNSNPNSKNHKSLFIMNQNNIHSCTAKNKTRVEHRPSYLIFKHSYVYKKEWSSIILYENVSERRRLVQLRIYFPVGGEKDKSTRLIYEELSSICGLYILNNIKYCKSFEDKSLSLFHINTIFMNFQQQNYLQIFAILTYFAHDIFLSILQKKKKKYLEKSKILVVCSNSLKNSKI</sequence>
<evidence type="ECO:0000313" key="3">
    <source>
        <dbReference type="Proteomes" id="UP000475862"/>
    </source>
</evidence>
<organism evidence="2 3">
    <name type="scientific">Aphis glycines</name>
    <name type="common">Soybean aphid</name>
    <dbReference type="NCBI Taxonomy" id="307491"/>
    <lineage>
        <taxon>Eukaryota</taxon>
        <taxon>Metazoa</taxon>
        <taxon>Ecdysozoa</taxon>
        <taxon>Arthropoda</taxon>
        <taxon>Hexapoda</taxon>
        <taxon>Insecta</taxon>
        <taxon>Pterygota</taxon>
        <taxon>Neoptera</taxon>
        <taxon>Paraneoptera</taxon>
        <taxon>Hemiptera</taxon>
        <taxon>Sternorrhyncha</taxon>
        <taxon>Aphidomorpha</taxon>
        <taxon>Aphidoidea</taxon>
        <taxon>Aphididae</taxon>
        <taxon>Aphidini</taxon>
        <taxon>Aphis</taxon>
        <taxon>Aphis</taxon>
    </lineage>
</organism>
<evidence type="ECO:0000256" key="1">
    <source>
        <dbReference type="SAM" id="Phobius"/>
    </source>
</evidence>
<comment type="caution">
    <text evidence="2">The sequence shown here is derived from an EMBL/GenBank/DDBJ whole genome shotgun (WGS) entry which is preliminary data.</text>
</comment>
<accession>A0A6G0TLY0</accession>
<protein>
    <submittedName>
        <fullName evidence="2">Uncharacterized protein</fullName>
    </submittedName>
</protein>
<keyword evidence="1" id="KW-1133">Transmembrane helix</keyword>
<evidence type="ECO:0000313" key="2">
    <source>
        <dbReference type="EMBL" id="KAE9535274.1"/>
    </source>
</evidence>
<dbReference type="EMBL" id="VYZN01000026">
    <property type="protein sequence ID" value="KAE9535274.1"/>
    <property type="molecule type" value="Genomic_DNA"/>
</dbReference>
<keyword evidence="3" id="KW-1185">Reference proteome</keyword>
<keyword evidence="1" id="KW-0812">Transmembrane</keyword>
<feature type="transmembrane region" description="Helical" evidence="1">
    <location>
        <begin position="132"/>
        <end position="151"/>
    </location>
</feature>
<dbReference type="AlphaFoldDB" id="A0A6G0TLY0"/>